<dbReference type="AlphaFoldDB" id="A0A414WS77"/>
<organism evidence="1 2">
    <name type="scientific">Bacteroides ovatus</name>
    <dbReference type="NCBI Taxonomy" id="28116"/>
    <lineage>
        <taxon>Bacteria</taxon>
        <taxon>Pseudomonadati</taxon>
        <taxon>Bacteroidota</taxon>
        <taxon>Bacteroidia</taxon>
        <taxon>Bacteroidales</taxon>
        <taxon>Bacteroidaceae</taxon>
        <taxon>Bacteroides</taxon>
    </lineage>
</organism>
<reference evidence="1 2" key="1">
    <citation type="submission" date="2018-08" db="EMBL/GenBank/DDBJ databases">
        <title>A genome reference for cultivated species of the human gut microbiota.</title>
        <authorList>
            <person name="Zou Y."/>
            <person name="Xue W."/>
            <person name="Luo G."/>
        </authorList>
    </citation>
    <scope>NUCLEOTIDE SEQUENCE [LARGE SCALE GENOMIC DNA]</scope>
    <source>
        <strain evidence="1 2">AM17-48</strain>
    </source>
</reference>
<evidence type="ECO:0000313" key="2">
    <source>
        <dbReference type="Proteomes" id="UP000283329"/>
    </source>
</evidence>
<accession>A0A414WS77</accession>
<gene>
    <name evidence="1" type="ORF">DW206_22560</name>
</gene>
<dbReference type="Proteomes" id="UP000283329">
    <property type="component" value="Unassembled WGS sequence"/>
</dbReference>
<name>A0A414WS77_BACOV</name>
<sequence>MMNIGILIIGIILIIGELVLGLILLFGQSYVKKKGEHVADKEDSRGIAYEQEKGKQLATQEDLKKVTELIENIKSEIRDISYKKQDKFIQFKEAVIDFNLSVRLLVEYNIKDISVTNTISPSSEKIRNKLSDLQFRFGESSHLLGKISIYSEKDDEEWVAKMHQTFNKILPLYKLTITMLDSCALCADNILKFRNENVDSIHIYNDYNNIINQFVPKRNEIEKDAHNAINEIEALTKEKLNIKYNS</sequence>
<protein>
    <submittedName>
        <fullName evidence="1">Uncharacterized protein</fullName>
    </submittedName>
</protein>
<comment type="caution">
    <text evidence="1">The sequence shown here is derived from an EMBL/GenBank/DDBJ whole genome shotgun (WGS) entry which is preliminary data.</text>
</comment>
<proteinExistence type="predicted"/>
<dbReference type="EMBL" id="QRJR01000034">
    <property type="protein sequence ID" value="RHH40345.1"/>
    <property type="molecule type" value="Genomic_DNA"/>
</dbReference>
<dbReference type="RefSeq" id="WP_118299736.1">
    <property type="nucleotide sequence ID" value="NZ_JADNOV010000017.1"/>
</dbReference>
<evidence type="ECO:0000313" key="1">
    <source>
        <dbReference type="EMBL" id="RHH40345.1"/>
    </source>
</evidence>